<dbReference type="Proteomes" id="UP001525379">
    <property type="component" value="Unassembled WGS sequence"/>
</dbReference>
<evidence type="ECO:0000313" key="3">
    <source>
        <dbReference type="Proteomes" id="UP001525379"/>
    </source>
</evidence>
<dbReference type="EMBL" id="JALXSQ010000017">
    <property type="protein sequence ID" value="MCT2042835.1"/>
    <property type="molecule type" value="Genomic_DNA"/>
</dbReference>
<proteinExistence type="predicted"/>
<evidence type="ECO:0000256" key="1">
    <source>
        <dbReference type="SAM" id="Phobius"/>
    </source>
</evidence>
<keyword evidence="3" id="KW-1185">Reference proteome</keyword>
<sequence length="135" mass="14147">MSQLPGAARMIEWWTIVQAVIAAAAGVFCFIRAGMNAPVGDGTAAAAALGWLALIVDAVIAIVGPMMGNPCLGDGIEFWVYLVSAIIIPPAALFWGVIERNRWSTAILGVAMLSVAVMMVRMQQIWAGHGPLLAG</sequence>
<accession>A0ABT2HWZ9</accession>
<feature type="transmembrane region" description="Helical" evidence="1">
    <location>
        <begin position="103"/>
        <end position="120"/>
    </location>
</feature>
<name>A0ABT2HWZ9_9MICO</name>
<feature type="transmembrane region" description="Helical" evidence="1">
    <location>
        <begin position="45"/>
        <end position="66"/>
    </location>
</feature>
<dbReference type="RefSeq" id="WP_260104201.1">
    <property type="nucleotide sequence ID" value="NZ_JAFDPW010000001.1"/>
</dbReference>
<gene>
    <name evidence="2" type="ORF">M3D15_05735</name>
</gene>
<protein>
    <recommendedName>
        <fullName evidence="4">Integral membrane protein</fullName>
    </recommendedName>
</protein>
<organism evidence="2 3">
    <name type="scientific">Pseudoclavibacter albus</name>
    <dbReference type="NCBI Taxonomy" id="272241"/>
    <lineage>
        <taxon>Bacteria</taxon>
        <taxon>Bacillati</taxon>
        <taxon>Actinomycetota</taxon>
        <taxon>Actinomycetes</taxon>
        <taxon>Micrococcales</taxon>
        <taxon>Microbacteriaceae</taxon>
        <taxon>Pseudoclavibacter</taxon>
    </lineage>
</organism>
<feature type="transmembrane region" description="Helical" evidence="1">
    <location>
        <begin position="78"/>
        <end position="97"/>
    </location>
</feature>
<evidence type="ECO:0000313" key="2">
    <source>
        <dbReference type="EMBL" id="MCT2042835.1"/>
    </source>
</evidence>
<comment type="caution">
    <text evidence="2">The sequence shown here is derived from an EMBL/GenBank/DDBJ whole genome shotgun (WGS) entry which is preliminary data.</text>
</comment>
<feature type="transmembrane region" description="Helical" evidence="1">
    <location>
        <begin position="12"/>
        <end position="33"/>
    </location>
</feature>
<keyword evidence="1" id="KW-0812">Transmembrane</keyword>
<reference evidence="2 3" key="1">
    <citation type="submission" date="2022-04" db="EMBL/GenBank/DDBJ databases">
        <title>Human microbiome associated bacterial genomes.</title>
        <authorList>
            <person name="Sandstrom S."/>
            <person name="Salamzade R."/>
            <person name="Kalan L.R."/>
        </authorList>
    </citation>
    <scope>NUCLEOTIDE SEQUENCE [LARGE SCALE GENOMIC DNA]</scope>
    <source>
        <strain evidence="3">p3-SID1799</strain>
    </source>
</reference>
<keyword evidence="1" id="KW-1133">Transmembrane helix</keyword>
<keyword evidence="1" id="KW-0472">Membrane</keyword>
<evidence type="ECO:0008006" key="4">
    <source>
        <dbReference type="Google" id="ProtNLM"/>
    </source>
</evidence>